<dbReference type="AlphaFoldDB" id="A0AAV9J048"/>
<dbReference type="SUPFAM" id="SSF51735">
    <property type="entry name" value="NAD(P)-binding Rossmann-fold domains"/>
    <property type="match status" value="1"/>
</dbReference>
<accession>A0AAV9J048</accession>
<name>A0AAV9J048_CYACA</name>
<dbReference type="InterPro" id="IPR001509">
    <property type="entry name" value="Epimerase_deHydtase"/>
</dbReference>
<comment type="caution">
    <text evidence="2">The sequence shown here is derived from an EMBL/GenBank/DDBJ whole genome shotgun (WGS) entry which is preliminary data.</text>
</comment>
<sequence>MAFVQVNAVSALTGKNARAGGRCVSFLPRTAWTGDRWAMGRRGSLNSSWRPVRAGRAVVGAQSVGRSGLVCRDTTIIVNNPTGGHAEIGLHLAQQMLAVGHRVAILVTAPREQCAQTQPTAEMIRMAESSAMKSDVDLMFGDPTDPASLTGLLPPRRPSAGRVAALVDNASKSAQEAMLLHKYAMGVDADRYLYVSSCGIYVPSEQAPFVEGDVVDREIGQAQVESLFRADKAIPFAAFRPMYVLGPFANKHDYTNFFFDRLTRQRPIPLPSSGEAFVSLTHAADLARMLSCAILASPELIGGHAFNAVSPRYITLTGLADLCHQVVNGKEGGKAPVVYYDAKERGVDPKKSTGLPFRIAYPFLADPGHAIRQLRWSEAFGRTLHTTLQECYQAYQNNGLAKRQVDLSGDDAIMQGAHTVRK</sequence>
<dbReference type="Pfam" id="PF01370">
    <property type="entry name" value="Epimerase"/>
    <property type="match status" value="1"/>
</dbReference>
<proteinExistence type="predicted"/>
<evidence type="ECO:0000313" key="2">
    <source>
        <dbReference type="EMBL" id="KAK4537756.1"/>
    </source>
</evidence>
<protein>
    <recommendedName>
        <fullName evidence="1">NAD-dependent epimerase/dehydratase domain-containing protein</fullName>
    </recommendedName>
</protein>
<organism evidence="2 3">
    <name type="scientific">Cyanidium caldarium</name>
    <name type="common">Red alga</name>
    <dbReference type="NCBI Taxonomy" id="2771"/>
    <lineage>
        <taxon>Eukaryota</taxon>
        <taxon>Rhodophyta</taxon>
        <taxon>Bangiophyceae</taxon>
        <taxon>Cyanidiales</taxon>
        <taxon>Cyanidiaceae</taxon>
        <taxon>Cyanidium</taxon>
    </lineage>
</organism>
<feature type="domain" description="NAD-dependent epimerase/dehydratase" evidence="1">
    <location>
        <begin position="82"/>
        <end position="307"/>
    </location>
</feature>
<gene>
    <name evidence="2" type="ORF">CDCA_CDCA14G3781</name>
</gene>
<evidence type="ECO:0000259" key="1">
    <source>
        <dbReference type="Pfam" id="PF01370"/>
    </source>
</evidence>
<keyword evidence="3" id="KW-1185">Reference proteome</keyword>
<dbReference type="EMBL" id="JANCYW010000014">
    <property type="protein sequence ID" value="KAK4537756.1"/>
    <property type="molecule type" value="Genomic_DNA"/>
</dbReference>
<dbReference type="Proteomes" id="UP001301350">
    <property type="component" value="Unassembled WGS sequence"/>
</dbReference>
<dbReference type="Gene3D" id="3.40.50.720">
    <property type="entry name" value="NAD(P)-binding Rossmann-like Domain"/>
    <property type="match status" value="1"/>
</dbReference>
<dbReference type="InterPro" id="IPR036291">
    <property type="entry name" value="NAD(P)-bd_dom_sf"/>
</dbReference>
<reference evidence="2 3" key="1">
    <citation type="submission" date="2022-07" db="EMBL/GenBank/DDBJ databases">
        <title>Genome-wide signatures of adaptation to extreme environments.</title>
        <authorList>
            <person name="Cho C.H."/>
            <person name="Yoon H.S."/>
        </authorList>
    </citation>
    <scope>NUCLEOTIDE SEQUENCE [LARGE SCALE GENOMIC DNA]</scope>
    <source>
        <strain evidence="2 3">DBV 063 E5</strain>
    </source>
</reference>
<evidence type="ECO:0000313" key="3">
    <source>
        <dbReference type="Proteomes" id="UP001301350"/>
    </source>
</evidence>